<evidence type="ECO:0000313" key="6">
    <source>
        <dbReference type="EMBL" id="KAF2076194.1"/>
    </source>
</evidence>
<protein>
    <recommendedName>
        <fullName evidence="5">Importin subunit alpha</fullName>
    </recommendedName>
</protein>
<dbReference type="GO" id="GO:0006606">
    <property type="term" value="P:protein import into nucleus"/>
    <property type="evidence" value="ECO:0007669"/>
    <property type="project" value="InterPro"/>
</dbReference>
<keyword evidence="7" id="KW-1185">Reference proteome</keyword>
<evidence type="ECO:0000256" key="4">
    <source>
        <dbReference type="ARBA" id="ARBA00022927"/>
    </source>
</evidence>
<accession>A0A8J4Q1J0</accession>
<dbReference type="InterPro" id="IPR000225">
    <property type="entry name" value="Armadillo"/>
</dbReference>
<keyword evidence="2 5" id="KW-0813">Transport</keyword>
<dbReference type="PANTHER" id="PTHR23316">
    <property type="entry name" value="IMPORTIN ALPHA"/>
    <property type="match status" value="1"/>
</dbReference>
<sequence length="472" mass="52212">MEHISIESLSGDEISNTIAQFIKLVYSDNVDKMIEGTTGLRKILSVDSPPNDQILVIGVLPRLVTFLDDSAPQILQFESCWCLSNIASGTAAHTKQVVENGALVPLVKLLSPNSKAIKDLKEQCVWAIGNITGGSPKYRDEALNFGVIDHLVDFASKTKAPSCLKTIGLTLSNLCRGKPPPPFHLVSPALSLLETLVHHPDQEINIDAVGTLGHMSTNGGPEVTQCIVDRPLLVKRMVQLMTSPIQTIMGPAIRVVGNITSSSDIEITKLVLSFGILPIIQNLFRHPKKHVRKEAFWIASNIAVGSPLFIQQMIEANIYKPIFQALIGKREDIECITEICYILLNTLGAATPQQVDYLVGSSTLDFIPSILKTMIEYPNEKICLILLETFQNILKSGDLLVKQERNREKDENPYVSLCGDDIMDLFNDIIMQADDADVQEINLIINDISDKYFGVTIINDTDNEIHEEELFE</sequence>
<dbReference type="GO" id="GO:0061608">
    <property type="term" value="F:nuclear import signal receptor activity"/>
    <property type="evidence" value="ECO:0007669"/>
    <property type="project" value="InterPro"/>
</dbReference>
<keyword evidence="4 5" id="KW-0653">Protein transport</keyword>
<dbReference type="SMART" id="SM00185">
    <property type="entry name" value="ARM"/>
    <property type="match status" value="6"/>
</dbReference>
<dbReference type="AlphaFoldDB" id="A0A8J4Q1J0"/>
<dbReference type="OrthoDB" id="16542at2759"/>
<dbReference type="Pfam" id="PF00514">
    <property type="entry name" value="Arm"/>
    <property type="match status" value="2"/>
</dbReference>
<dbReference type="Proteomes" id="UP000695562">
    <property type="component" value="Unassembled WGS sequence"/>
</dbReference>
<evidence type="ECO:0000256" key="2">
    <source>
        <dbReference type="ARBA" id="ARBA00022448"/>
    </source>
</evidence>
<gene>
    <name evidence="6" type="ORF">CYY_002494</name>
</gene>
<dbReference type="PIRSF" id="PIRSF005673">
    <property type="entry name" value="Importin_alpha"/>
    <property type="match status" value="1"/>
</dbReference>
<keyword evidence="3" id="KW-0677">Repeat</keyword>
<dbReference type="Gene3D" id="1.25.10.10">
    <property type="entry name" value="Leucine-rich Repeat Variant"/>
    <property type="match status" value="1"/>
</dbReference>
<evidence type="ECO:0000256" key="3">
    <source>
        <dbReference type="ARBA" id="ARBA00022737"/>
    </source>
</evidence>
<name>A0A8J4Q1J0_9MYCE</name>
<dbReference type="InterPro" id="IPR011989">
    <property type="entry name" value="ARM-like"/>
</dbReference>
<evidence type="ECO:0000256" key="5">
    <source>
        <dbReference type="PIRNR" id="PIRNR005673"/>
    </source>
</evidence>
<proteinExistence type="inferred from homology"/>
<comment type="caution">
    <text evidence="6">The sequence shown here is derived from an EMBL/GenBank/DDBJ whole genome shotgun (WGS) entry which is preliminary data.</text>
</comment>
<dbReference type="InterPro" id="IPR016024">
    <property type="entry name" value="ARM-type_fold"/>
</dbReference>
<comment type="similarity">
    <text evidence="1 5">Belongs to the importin alpha family.</text>
</comment>
<organism evidence="6 7">
    <name type="scientific">Polysphondylium violaceum</name>
    <dbReference type="NCBI Taxonomy" id="133409"/>
    <lineage>
        <taxon>Eukaryota</taxon>
        <taxon>Amoebozoa</taxon>
        <taxon>Evosea</taxon>
        <taxon>Eumycetozoa</taxon>
        <taxon>Dictyostelia</taxon>
        <taxon>Dictyosteliales</taxon>
        <taxon>Dictyosteliaceae</taxon>
        <taxon>Polysphondylium</taxon>
    </lineage>
</organism>
<evidence type="ECO:0000256" key="1">
    <source>
        <dbReference type="ARBA" id="ARBA00010394"/>
    </source>
</evidence>
<dbReference type="InterPro" id="IPR024931">
    <property type="entry name" value="Importin_alpha"/>
</dbReference>
<reference evidence="6" key="1">
    <citation type="submission" date="2020-01" db="EMBL/GenBank/DDBJ databases">
        <title>Development of genomics and gene disruption for Polysphondylium violaceum indicates a role for the polyketide synthase stlB in stalk morphogenesis.</title>
        <authorList>
            <person name="Narita B."/>
            <person name="Kawabe Y."/>
            <person name="Kin K."/>
            <person name="Saito T."/>
            <person name="Gibbs R."/>
            <person name="Kuspa A."/>
            <person name="Muzny D."/>
            <person name="Queller D."/>
            <person name="Richards S."/>
            <person name="Strassman J."/>
            <person name="Sucgang R."/>
            <person name="Worley K."/>
            <person name="Schaap P."/>
        </authorList>
    </citation>
    <scope>NUCLEOTIDE SEQUENCE</scope>
    <source>
        <strain evidence="6">QSvi11</strain>
    </source>
</reference>
<dbReference type="SUPFAM" id="SSF48371">
    <property type="entry name" value="ARM repeat"/>
    <property type="match status" value="1"/>
</dbReference>
<dbReference type="GO" id="GO:0005737">
    <property type="term" value="C:cytoplasm"/>
    <property type="evidence" value="ECO:0007669"/>
    <property type="project" value="InterPro"/>
</dbReference>
<evidence type="ECO:0000313" key="7">
    <source>
        <dbReference type="Proteomes" id="UP000695562"/>
    </source>
</evidence>
<dbReference type="EMBL" id="AJWJ01000069">
    <property type="protein sequence ID" value="KAF2076194.1"/>
    <property type="molecule type" value="Genomic_DNA"/>
</dbReference>